<organism evidence="1 2">
    <name type="scientific">Macrococcoides caseolyticum</name>
    <dbReference type="NCBI Taxonomy" id="69966"/>
    <lineage>
        <taxon>Bacteria</taxon>
        <taxon>Bacillati</taxon>
        <taxon>Bacillota</taxon>
        <taxon>Bacilli</taxon>
        <taxon>Bacillales</taxon>
        <taxon>Staphylococcaceae</taxon>
        <taxon>Macrococcoides</taxon>
    </lineage>
</organism>
<accession>A0A855GPZ8</accession>
<dbReference type="GO" id="GO:0047355">
    <property type="term" value="F:CDP-glycerol glycerophosphotransferase activity"/>
    <property type="evidence" value="ECO:0007669"/>
    <property type="project" value="InterPro"/>
</dbReference>
<dbReference type="SUPFAM" id="SSF53756">
    <property type="entry name" value="UDP-Glycosyltransferase/glycogen phosphorylase"/>
    <property type="match status" value="1"/>
</dbReference>
<dbReference type="GO" id="GO:0016020">
    <property type="term" value="C:membrane"/>
    <property type="evidence" value="ECO:0007669"/>
    <property type="project" value="InterPro"/>
</dbReference>
<evidence type="ECO:0000313" key="1">
    <source>
        <dbReference type="EMBL" id="PKE26366.1"/>
    </source>
</evidence>
<dbReference type="AlphaFoldDB" id="A0A855GPZ8"/>
<dbReference type="Gene3D" id="3.40.50.12580">
    <property type="match status" value="1"/>
</dbReference>
<dbReference type="PANTHER" id="PTHR37316">
    <property type="entry name" value="TEICHOIC ACID GLYCEROL-PHOSPHATE PRIMASE"/>
    <property type="match status" value="1"/>
</dbReference>
<dbReference type="InterPro" id="IPR043148">
    <property type="entry name" value="TagF_C"/>
</dbReference>
<dbReference type="Proteomes" id="UP000233482">
    <property type="component" value="Unassembled WGS sequence"/>
</dbReference>
<proteinExistence type="predicted"/>
<dbReference type="InterPro" id="IPR007554">
    <property type="entry name" value="Glycerophosphate_synth"/>
</dbReference>
<dbReference type="PANTHER" id="PTHR37316:SF3">
    <property type="entry name" value="TEICHOIC ACID GLYCEROL-PHOSPHATE TRANSFERASE"/>
    <property type="match status" value="1"/>
</dbReference>
<evidence type="ECO:0000313" key="2">
    <source>
        <dbReference type="Proteomes" id="UP000233482"/>
    </source>
</evidence>
<gene>
    <name evidence="1" type="ORF">CW686_05255</name>
</gene>
<dbReference type="Pfam" id="PF04464">
    <property type="entry name" value="Glyphos_transf"/>
    <property type="match status" value="1"/>
</dbReference>
<dbReference type="InterPro" id="IPR051612">
    <property type="entry name" value="Teichoic_Acid_Biosynth"/>
</dbReference>
<reference evidence="1 2" key="1">
    <citation type="submission" date="2017-12" db="EMBL/GenBank/DDBJ databases">
        <title>Genomics of Macrococcus caseolyticus.</title>
        <authorList>
            <person name="MacFadyen A.C."/>
            <person name="Paterson G.K."/>
        </authorList>
    </citation>
    <scope>NUCLEOTIDE SEQUENCE [LARGE SCALE GENOMIC DNA]</scope>
    <source>
        <strain evidence="1 2">5788_EF188</strain>
    </source>
</reference>
<protein>
    <submittedName>
        <fullName evidence="1">Uncharacterized protein</fullName>
    </submittedName>
</protein>
<name>A0A855GPZ8_9STAP</name>
<comment type="caution">
    <text evidence="1">The sequence shown here is derived from an EMBL/GenBank/DDBJ whole genome shotgun (WGS) entry which is preliminary data.</text>
</comment>
<dbReference type="EMBL" id="PIXC01000009">
    <property type="protein sequence ID" value="PKE26366.1"/>
    <property type="molecule type" value="Genomic_DNA"/>
</dbReference>
<sequence>MINIVRIEKNDKCLSIFVNYSLPCNIRWQSNKGHIVYPENNIKILDLININFDISKFKHTEYELISDNPYIINISEENRLRNQKYFNLKENCLLYLNLSLQKKFKFQINKIFDIKNKKLRTGAKIRILYWLTKPYFIRKNIILFGERHDTMSDNSSYLFFNYFNKKYNNGYYLHTNDKTDKVIKINTLKHILYFLNSKVCVNAYDIERYMSFEGYGKKGLLETFGDILNYKKVFLQHGVFYNDISDYIDKNKIHFDLVVVSTEHEKDFLIQHHYTDDEIVTSGLPRFNKLVDKSESLDAIDILIMPTWRSYIKDEKQFLESDYFNMYHKLLKKLRKDFPDKRIVFFQHYEFKRYNHFFSNINIDIQKDNDKIPELLMKAKILITDYSSVLFDFNVMQKDVILYQFDKEVFFEKHTQTPLIDIETYDHFVKISNSEELCFNLANKDNMSSYTNRLVKYIPNDEILYNLCDQIHCLSQK</sequence>
<dbReference type="RefSeq" id="WP_101037919.1">
    <property type="nucleotide sequence ID" value="NZ_CABFNV010000003.1"/>
</dbReference>